<dbReference type="Gene3D" id="3.30.40.10">
    <property type="entry name" value="Zinc/RING finger domain, C3HC4 (zinc finger)"/>
    <property type="match status" value="1"/>
</dbReference>
<proteinExistence type="predicted"/>
<dbReference type="Pfam" id="PF13920">
    <property type="entry name" value="zf-C3HC4_3"/>
    <property type="match status" value="1"/>
</dbReference>
<feature type="transmembrane region" description="Helical" evidence="4">
    <location>
        <begin position="45"/>
        <end position="65"/>
    </location>
</feature>
<protein>
    <submittedName>
        <fullName evidence="6">RING-type domain-containing protein</fullName>
    </submittedName>
</protein>
<keyword evidence="2" id="KW-0862">Zinc</keyword>
<dbReference type="InterPro" id="IPR001841">
    <property type="entry name" value="Znf_RING"/>
</dbReference>
<keyword evidence="4" id="KW-0472">Membrane</keyword>
<evidence type="ECO:0000313" key="6">
    <source>
        <dbReference type="WBParaSite" id="GPUH_0000852601-mRNA-1"/>
    </source>
</evidence>
<keyword evidence="4" id="KW-0812">Transmembrane</keyword>
<name>A0A183DIH5_9BILA</name>
<evidence type="ECO:0000256" key="4">
    <source>
        <dbReference type="SAM" id="Phobius"/>
    </source>
</evidence>
<evidence type="ECO:0000256" key="1">
    <source>
        <dbReference type="ARBA" id="ARBA00022771"/>
    </source>
</evidence>
<reference evidence="6" key="1">
    <citation type="submission" date="2016-06" db="UniProtKB">
        <authorList>
            <consortium name="WormBaseParasite"/>
        </authorList>
    </citation>
    <scope>IDENTIFICATION</scope>
</reference>
<organism evidence="6">
    <name type="scientific">Gongylonema pulchrum</name>
    <dbReference type="NCBI Taxonomy" id="637853"/>
    <lineage>
        <taxon>Eukaryota</taxon>
        <taxon>Metazoa</taxon>
        <taxon>Ecdysozoa</taxon>
        <taxon>Nematoda</taxon>
        <taxon>Chromadorea</taxon>
        <taxon>Rhabditida</taxon>
        <taxon>Spirurina</taxon>
        <taxon>Spiruromorpha</taxon>
        <taxon>Spiruroidea</taxon>
        <taxon>Gongylonematidae</taxon>
        <taxon>Gongylonema</taxon>
    </lineage>
</organism>
<dbReference type="AlphaFoldDB" id="A0A183DIH5"/>
<dbReference type="SUPFAM" id="SSF57850">
    <property type="entry name" value="RING/U-box"/>
    <property type="match status" value="1"/>
</dbReference>
<accession>A0A183DIH5</accession>
<evidence type="ECO:0000256" key="2">
    <source>
        <dbReference type="ARBA" id="ARBA00022833"/>
    </source>
</evidence>
<feature type="transmembrane region" description="Helical" evidence="4">
    <location>
        <begin position="152"/>
        <end position="173"/>
    </location>
</feature>
<keyword evidence="4" id="KW-1133">Transmembrane helix</keyword>
<sequence length="249" mass="28387">LNNFGALGDFLDQYASICNEIITFLAHTLLRLFDVANNISSPVEIFTNFCIFLLTLLFSVFRFLLHEVIYLITAPIRISFTLLVSHPLILMTLVLLSLLTCTAFILIIKQISILGVLSASARFIAPFVGQLFYTVFLYLYPQYFLIVRALHLLFVPVKFLLKPFIAFLEFFGASKRRRLRGRRASGCDNSEVSRIMCCVCFIHEKSILLQPCNHICLCANCIEELLDTYEVPLCPLCRATITSYVDVYL</sequence>
<dbReference type="PANTHER" id="PTHR22696">
    <property type="entry name" value="E3 UBIQUITIN-PROTEIN LIGASE RNF26"/>
    <property type="match status" value="1"/>
</dbReference>
<feature type="domain" description="RING-type" evidence="5">
    <location>
        <begin position="197"/>
        <end position="238"/>
    </location>
</feature>
<keyword evidence="1 3" id="KW-0863">Zinc-finger</keyword>
<dbReference type="InterPro" id="IPR013083">
    <property type="entry name" value="Znf_RING/FYVE/PHD"/>
</dbReference>
<feature type="transmembrane region" description="Helical" evidence="4">
    <location>
        <begin position="120"/>
        <end position="140"/>
    </location>
</feature>
<evidence type="ECO:0000259" key="5">
    <source>
        <dbReference type="PROSITE" id="PS50089"/>
    </source>
</evidence>
<dbReference type="PROSITE" id="PS50089">
    <property type="entry name" value="ZF_RING_2"/>
    <property type="match status" value="1"/>
</dbReference>
<feature type="transmembrane region" description="Helical" evidence="4">
    <location>
        <begin position="85"/>
        <end position="108"/>
    </location>
</feature>
<evidence type="ECO:0000256" key="3">
    <source>
        <dbReference type="PROSITE-ProRule" id="PRU00175"/>
    </source>
</evidence>
<keyword evidence="1 3" id="KW-0479">Metal-binding</keyword>
<dbReference type="WBParaSite" id="GPUH_0000852601-mRNA-1">
    <property type="protein sequence ID" value="GPUH_0000852601-mRNA-1"/>
    <property type="gene ID" value="GPUH_0000852601"/>
</dbReference>
<dbReference type="GO" id="GO:0008270">
    <property type="term" value="F:zinc ion binding"/>
    <property type="evidence" value="ECO:0007669"/>
    <property type="project" value="UniProtKB-KW"/>
</dbReference>